<dbReference type="GO" id="GO:0034501">
    <property type="term" value="P:protein localization to kinetochore"/>
    <property type="evidence" value="ECO:0007669"/>
    <property type="project" value="TreeGrafter"/>
</dbReference>
<feature type="coiled-coil region" evidence="1">
    <location>
        <begin position="243"/>
        <end position="298"/>
    </location>
</feature>
<dbReference type="STRING" id="44941.A0A397V853"/>
<dbReference type="AlphaFoldDB" id="A0A397V853"/>
<sequence>MTFDFLQDENVTNLLAPMSENTLTFTLRNFEDTGIIDENGQKRRKSTGRRVSFATTASVREYYKDDAKCDDDMDIDVEPEEPVEPEELDMSLVSENGQNSPVKLSNENFNVLLESIDTTADMSLVESDNDQNSPVKPSNDNFNVLYVESENNFSSPVRQSVGTLDMSLVQSDNDHKSPIKQSNENFNILHVEPESSPVRQSVGVSDMSLIKSENNYKPTIENFNMPNIESKNSTIIIDVASEELRLKEAIEELTAQLRIFEAERDNLIKELQSLQSQRTKLQNEKTELNKGIVEAKRLIQENKCFTEEDRIRYCDQYENLIATNLWRPVTLSDEFVHMVYDDSLQVKINLKAISCEEQSIISIIDASFITNDKMTTEDKQYYQLMICGIQEFMKNVNGPIQITGISKILKDIALYWQKVRKLYREIFVLSFRFPIELIASNDDNTKLYVLSYPIMENIEWTLEHAYGNINEQAIFDTIKTQFSRGGIECIKATCIEILQTVPQ</sequence>
<keyword evidence="1" id="KW-0175">Coiled coil</keyword>
<dbReference type="Pfam" id="PF18210">
    <property type="entry name" value="Knl1_RWD_C"/>
    <property type="match status" value="1"/>
</dbReference>
<dbReference type="PANTHER" id="PTHR28260">
    <property type="entry name" value="SPINDLE POLE BODY COMPONENT SPC105"/>
    <property type="match status" value="1"/>
</dbReference>
<reference evidence="3 4" key="1">
    <citation type="submission" date="2018-06" db="EMBL/GenBank/DDBJ databases">
        <title>Comparative genomics reveals the genomic features of Rhizophagus irregularis, R. cerebriforme, R. diaphanum and Gigaspora rosea, and their symbiotic lifestyle signature.</title>
        <authorList>
            <person name="Morin E."/>
            <person name="San Clemente H."/>
            <person name="Chen E.C.H."/>
            <person name="De La Providencia I."/>
            <person name="Hainaut M."/>
            <person name="Kuo A."/>
            <person name="Kohler A."/>
            <person name="Murat C."/>
            <person name="Tang N."/>
            <person name="Roy S."/>
            <person name="Loubradou J."/>
            <person name="Henrissat B."/>
            <person name="Grigoriev I.V."/>
            <person name="Corradi N."/>
            <person name="Roux C."/>
            <person name="Martin F.M."/>
        </authorList>
    </citation>
    <scope>NUCLEOTIDE SEQUENCE [LARGE SCALE GENOMIC DNA]</scope>
    <source>
        <strain evidence="3 4">DAOM 194757</strain>
    </source>
</reference>
<evidence type="ECO:0000256" key="1">
    <source>
        <dbReference type="SAM" id="Coils"/>
    </source>
</evidence>
<dbReference type="GO" id="GO:0007094">
    <property type="term" value="P:mitotic spindle assembly checkpoint signaling"/>
    <property type="evidence" value="ECO:0007669"/>
    <property type="project" value="TreeGrafter"/>
</dbReference>
<evidence type="ECO:0000313" key="4">
    <source>
        <dbReference type="Proteomes" id="UP000266673"/>
    </source>
</evidence>
<dbReference type="GO" id="GO:0000776">
    <property type="term" value="C:kinetochore"/>
    <property type="evidence" value="ECO:0007669"/>
    <property type="project" value="TreeGrafter"/>
</dbReference>
<protein>
    <recommendedName>
        <fullName evidence="2">Knl1 C-terminal RWD domain-containing protein</fullName>
    </recommendedName>
</protein>
<comment type="caution">
    <text evidence="3">The sequence shown here is derived from an EMBL/GenBank/DDBJ whole genome shotgun (WGS) entry which is preliminary data.</text>
</comment>
<accession>A0A397V853</accession>
<name>A0A397V853_9GLOM</name>
<feature type="domain" description="Knl1 C-terminal RWD" evidence="2">
    <location>
        <begin position="269"/>
        <end position="422"/>
    </location>
</feature>
<gene>
    <name evidence="3" type="ORF">C2G38_2184128</name>
</gene>
<dbReference type="EMBL" id="QKWP01000529">
    <property type="protein sequence ID" value="RIB18615.1"/>
    <property type="molecule type" value="Genomic_DNA"/>
</dbReference>
<proteinExistence type="predicted"/>
<dbReference type="OrthoDB" id="5592879at2759"/>
<organism evidence="3 4">
    <name type="scientific">Gigaspora rosea</name>
    <dbReference type="NCBI Taxonomy" id="44941"/>
    <lineage>
        <taxon>Eukaryota</taxon>
        <taxon>Fungi</taxon>
        <taxon>Fungi incertae sedis</taxon>
        <taxon>Mucoromycota</taxon>
        <taxon>Glomeromycotina</taxon>
        <taxon>Glomeromycetes</taxon>
        <taxon>Diversisporales</taxon>
        <taxon>Gigasporaceae</taxon>
        <taxon>Gigaspora</taxon>
    </lineage>
</organism>
<dbReference type="Proteomes" id="UP000266673">
    <property type="component" value="Unassembled WGS sequence"/>
</dbReference>
<dbReference type="InterPro" id="IPR033338">
    <property type="entry name" value="Spc105/Spc7"/>
</dbReference>
<dbReference type="GO" id="GO:1990758">
    <property type="term" value="P:mitotic sister chromatid biorientation"/>
    <property type="evidence" value="ECO:0007669"/>
    <property type="project" value="TreeGrafter"/>
</dbReference>
<evidence type="ECO:0000259" key="2">
    <source>
        <dbReference type="Pfam" id="PF18210"/>
    </source>
</evidence>
<evidence type="ECO:0000313" key="3">
    <source>
        <dbReference type="EMBL" id="RIB18615.1"/>
    </source>
</evidence>
<keyword evidence="4" id="KW-1185">Reference proteome</keyword>
<dbReference type="PANTHER" id="PTHR28260:SF1">
    <property type="entry name" value="SPINDLE POLE BODY COMPONENT SPC105"/>
    <property type="match status" value="1"/>
</dbReference>
<dbReference type="InterPro" id="IPR040850">
    <property type="entry name" value="Knl1_RWD_C"/>
</dbReference>